<dbReference type="EC" id="2.1.1.37" evidence="1"/>
<dbReference type="InterPro" id="IPR050390">
    <property type="entry name" value="C5-Methyltransferase"/>
</dbReference>
<dbReference type="GO" id="GO:0003677">
    <property type="term" value="F:DNA binding"/>
    <property type="evidence" value="ECO:0007669"/>
    <property type="project" value="TreeGrafter"/>
</dbReference>
<dbReference type="GO" id="GO:0003886">
    <property type="term" value="F:DNA (cytosine-5-)-methyltransferase activity"/>
    <property type="evidence" value="ECO:0007669"/>
    <property type="project" value="UniProtKB-EC"/>
</dbReference>
<dbReference type="Pfam" id="PF00145">
    <property type="entry name" value="DNA_methylase"/>
    <property type="match status" value="1"/>
</dbReference>
<comment type="caution">
    <text evidence="8">The sequence shown here is derived from an EMBL/GenBank/DDBJ whole genome shotgun (WGS) entry which is preliminary data.</text>
</comment>
<dbReference type="AlphaFoldDB" id="A0A6B1DAY5"/>
<evidence type="ECO:0000256" key="5">
    <source>
        <dbReference type="ARBA" id="ARBA00022747"/>
    </source>
</evidence>
<evidence type="ECO:0000256" key="4">
    <source>
        <dbReference type="ARBA" id="ARBA00022691"/>
    </source>
</evidence>
<evidence type="ECO:0000256" key="7">
    <source>
        <dbReference type="RuleBase" id="RU000416"/>
    </source>
</evidence>
<dbReference type="SUPFAM" id="SSF53335">
    <property type="entry name" value="S-adenosyl-L-methionine-dependent methyltransferases"/>
    <property type="match status" value="1"/>
</dbReference>
<dbReference type="InterPro" id="IPR001525">
    <property type="entry name" value="C5_MeTfrase"/>
</dbReference>
<dbReference type="GO" id="GO:0032259">
    <property type="term" value="P:methylation"/>
    <property type="evidence" value="ECO:0007669"/>
    <property type="project" value="UniProtKB-KW"/>
</dbReference>
<evidence type="ECO:0000256" key="6">
    <source>
        <dbReference type="PROSITE-ProRule" id="PRU01016"/>
    </source>
</evidence>
<sequence>MSRSWRDDTTVKAAGTLAGQQYLNGSLMFPSGDAGDEPYSERTFIDLFAGAGCLSLGLMSSGWRGIFAVEKNAMAFETLSHNLIEGTNGPTYEWPEWFPKKPCTVGGVAGTYWQQLLRLRGKVTMIVGGPPCQGFSLAGRRNKEDARNSLFRAYMRIVEAVQPLFILLENVHGITMEFDKKTRKKAKVGRPPEPYSQRIARALHKAGYEVQADLLRAVDYGVPQLRPRYFLMAARRGISPSLKDNDPFKGLDALRAEFLRSKGLPVDRPVSVEEALSDLETVNGTKQCVDSPRFMQGTYASPTTRYQRLMRSNLDGGLPDSHRLANHRPETVARFSKILATCRRGVQLNKIDRERFGLKKHCTVPLDPGQPSHTLTTLPDDFIHYSEARILTVREYARLQSIPDWFQFRGVYTTGGKRRALECPRYTQAGNAVPPFVGEAIGTFFTNLHEQYLRSATPG</sequence>
<comment type="similarity">
    <text evidence="6 7">Belongs to the class I-like SAM-binding methyltransferase superfamily. C5-methyltransferase family.</text>
</comment>
<keyword evidence="3 6" id="KW-0808">Transferase</keyword>
<evidence type="ECO:0000256" key="1">
    <source>
        <dbReference type="ARBA" id="ARBA00011975"/>
    </source>
</evidence>
<dbReference type="PANTHER" id="PTHR10629">
    <property type="entry name" value="CYTOSINE-SPECIFIC METHYLTRANSFERASE"/>
    <property type="match status" value="1"/>
</dbReference>
<dbReference type="NCBIfam" id="TIGR00675">
    <property type="entry name" value="dcm"/>
    <property type="match status" value="1"/>
</dbReference>
<dbReference type="GO" id="GO:0009307">
    <property type="term" value="P:DNA restriction-modification system"/>
    <property type="evidence" value="ECO:0007669"/>
    <property type="project" value="UniProtKB-KW"/>
</dbReference>
<dbReference type="Gene3D" id="3.40.50.150">
    <property type="entry name" value="Vaccinia Virus protein VP39"/>
    <property type="match status" value="1"/>
</dbReference>
<dbReference type="InterPro" id="IPR029063">
    <property type="entry name" value="SAM-dependent_MTases_sf"/>
</dbReference>
<keyword evidence="5" id="KW-0680">Restriction system</keyword>
<keyword evidence="4 6" id="KW-0949">S-adenosyl-L-methionine</keyword>
<reference evidence="8" key="1">
    <citation type="submission" date="2019-09" db="EMBL/GenBank/DDBJ databases">
        <title>Characterisation of the sponge microbiome using genome-centric metagenomics.</title>
        <authorList>
            <person name="Engelberts J.P."/>
            <person name="Robbins S.J."/>
            <person name="De Goeij J.M."/>
            <person name="Aranda M."/>
            <person name="Bell S.C."/>
            <person name="Webster N.S."/>
        </authorList>
    </citation>
    <scope>NUCLEOTIDE SEQUENCE</scope>
    <source>
        <strain evidence="8">SB0661_bin_32</strain>
    </source>
</reference>
<organism evidence="8">
    <name type="scientific">Caldilineaceae bacterium SB0661_bin_32</name>
    <dbReference type="NCBI Taxonomy" id="2605255"/>
    <lineage>
        <taxon>Bacteria</taxon>
        <taxon>Bacillati</taxon>
        <taxon>Chloroflexota</taxon>
        <taxon>Caldilineae</taxon>
        <taxon>Caldilineales</taxon>
        <taxon>Caldilineaceae</taxon>
    </lineage>
</organism>
<dbReference type="PROSITE" id="PS51679">
    <property type="entry name" value="SAM_MT_C5"/>
    <property type="match status" value="1"/>
</dbReference>
<protein>
    <recommendedName>
        <fullName evidence="1">DNA (cytosine-5-)-methyltransferase</fullName>
        <ecNumber evidence="1">2.1.1.37</ecNumber>
    </recommendedName>
</protein>
<accession>A0A6B1DAY5</accession>
<dbReference type="PRINTS" id="PR00105">
    <property type="entry name" value="C5METTRFRASE"/>
</dbReference>
<name>A0A6B1DAY5_9CHLR</name>
<proteinExistence type="inferred from homology"/>
<dbReference type="Gene3D" id="3.90.120.10">
    <property type="entry name" value="DNA Methylase, subunit A, domain 2"/>
    <property type="match status" value="1"/>
</dbReference>
<dbReference type="PANTHER" id="PTHR10629:SF52">
    <property type="entry name" value="DNA (CYTOSINE-5)-METHYLTRANSFERASE 1"/>
    <property type="match status" value="1"/>
</dbReference>
<dbReference type="EMBL" id="VXMH01000108">
    <property type="protein sequence ID" value="MYC97210.1"/>
    <property type="molecule type" value="Genomic_DNA"/>
</dbReference>
<dbReference type="GO" id="GO:0044027">
    <property type="term" value="P:negative regulation of gene expression via chromosomal CpG island methylation"/>
    <property type="evidence" value="ECO:0007669"/>
    <property type="project" value="TreeGrafter"/>
</dbReference>
<evidence type="ECO:0000313" key="8">
    <source>
        <dbReference type="EMBL" id="MYC97210.1"/>
    </source>
</evidence>
<evidence type="ECO:0000256" key="3">
    <source>
        <dbReference type="ARBA" id="ARBA00022679"/>
    </source>
</evidence>
<feature type="active site" evidence="6">
    <location>
        <position position="132"/>
    </location>
</feature>
<keyword evidence="2 6" id="KW-0489">Methyltransferase</keyword>
<evidence type="ECO:0000256" key="2">
    <source>
        <dbReference type="ARBA" id="ARBA00022603"/>
    </source>
</evidence>
<gene>
    <name evidence="8" type="ORF">F4X14_19815</name>
</gene>